<feature type="domain" description="Endonuclease/exonuclease/phosphatase" evidence="4">
    <location>
        <begin position="28"/>
        <end position="265"/>
    </location>
</feature>
<evidence type="ECO:0000313" key="6">
    <source>
        <dbReference type="EMBL" id="CAK7941157.1"/>
    </source>
</evidence>
<keyword evidence="2" id="KW-0812">Transmembrane</keyword>
<dbReference type="Proteomes" id="UP001162060">
    <property type="component" value="Unassembled WGS sequence"/>
</dbReference>
<accession>A0AAV1T2N2</accession>
<name>A0AAV1T2N2_9STRA</name>
<keyword evidence="2" id="KW-0472">Membrane</keyword>
<dbReference type="PANTHER" id="PTHR12121">
    <property type="entry name" value="CARBON CATABOLITE REPRESSOR PROTEIN 4"/>
    <property type="match status" value="1"/>
</dbReference>
<evidence type="ECO:0000256" key="2">
    <source>
        <dbReference type="SAM" id="Phobius"/>
    </source>
</evidence>
<sequence>MRTVVLFAAASFASFAAGVEDVEVHVMSFNIRTSQASADAGSACGNWNGVRKDNVLHNIKTIGADFVGTQETSDAQKVYLDTELAGTYSVIGDTSGSLNGNAAEWNAMYYRSDTWTLLTHGMFWLGPDPSTMSAGWGMAYYRTCVWGRFQHTATGASVCVLNTHYETPGNDEAQKSGSNIILERIKANCDASDSLVVVTGDFNALKSYPAMQILFENNLEDPSDEGTFCGDMLSATCSVKYDFTLFRAQSENACHLKSEISRIDYDGCYSSDHAGLVGSFCLQGSCCSNNTSSSSGSNDLSYLDDSVAGESDVVGTVQASNTDESGTVTGQARDLGHAGKAPQSATPPSLSGDAQTISTSSESGHHTSIKVGGILGCVGVCGLIAFVVIRRKNKLEKQTHLEKLDDSSATGYVGGARAMQSMSGMLALSPAKEGTERVSNSTIPELVAVPFSNRISSSSSVLVSNSEDARHVYRITELDPSNGDSNDINGQPITQAMGPADPEHPSALSNSGAEIEDNAGMSIISYGNSSVSSISSAESYSNSSIAMSKVDFSEIFASDSCVSDDSALAKSHTDFARL</sequence>
<feature type="chain" id="PRO_5044714098" description="Endonuclease/exonuclease/phosphatase domain-containing protein" evidence="3">
    <location>
        <begin position="19"/>
        <end position="578"/>
    </location>
</feature>
<evidence type="ECO:0000313" key="7">
    <source>
        <dbReference type="Proteomes" id="UP001162060"/>
    </source>
</evidence>
<dbReference type="Gene3D" id="3.60.10.10">
    <property type="entry name" value="Endonuclease/exonuclease/phosphatase"/>
    <property type="match status" value="1"/>
</dbReference>
<evidence type="ECO:0000256" key="1">
    <source>
        <dbReference type="SAM" id="MobiDB-lite"/>
    </source>
</evidence>
<feature type="signal peptide" evidence="3">
    <location>
        <begin position="1"/>
        <end position="18"/>
    </location>
</feature>
<organism evidence="5 7">
    <name type="scientific">Peronospora matthiolae</name>
    <dbReference type="NCBI Taxonomy" id="2874970"/>
    <lineage>
        <taxon>Eukaryota</taxon>
        <taxon>Sar</taxon>
        <taxon>Stramenopiles</taxon>
        <taxon>Oomycota</taxon>
        <taxon>Peronosporomycetes</taxon>
        <taxon>Peronosporales</taxon>
        <taxon>Peronosporaceae</taxon>
        <taxon>Peronospora</taxon>
    </lineage>
</organism>
<dbReference type="InterPro" id="IPR050410">
    <property type="entry name" value="CCR4/nocturin_mRNA_transcr"/>
</dbReference>
<dbReference type="EMBL" id="CAKLBY020000264">
    <property type="protein sequence ID" value="CAK7941157.1"/>
    <property type="molecule type" value="Genomic_DNA"/>
</dbReference>
<feature type="compositionally biased region" description="Polar residues" evidence="1">
    <location>
        <begin position="317"/>
        <end position="330"/>
    </location>
</feature>
<feature type="region of interest" description="Disordered" evidence="1">
    <location>
        <begin position="317"/>
        <end position="364"/>
    </location>
</feature>
<dbReference type="GO" id="GO:0000175">
    <property type="term" value="F:3'-5'-RNA exonuclease activity"/>
    <property type="evidence" value="ECO:0007669"/>
    <property type="project" value="TreeGrafter"/>
</dbReference>
<protein>
    <recommendedName>
        <fullName evidence="4">Endonuclease/exonuclease/phosphatase domain-containing protein</fullName>
    </recommendedName>
</protein>
<dbReference type="SUPFAM" id="SSF56219">
    <property type="entry name" value="DNase I-like"/>
    <property type="match status" value="1"/>
</dbReference>
<reference evidence="5" key="1">
    <citation type="submission" date="2024-01" db="EMBL/GenBank/DDBJ databases">
        <authorList>
            <person name="Webb A."/>
        </authorList>
    </citation>
    <scope>NUCLEOTIDE SEQUENCE</scope>
    <source>
        <strain evidence="5">Pm1</strain>
    </source>
</reference>
<dbReference type="Pfam" id="PF03372">
    <property type="entry name" value="Exo_endo_phos"/>
    <property type="match status" value="1"/>
</dbReference>
<evidence type="ECO:0000256" key="3">
    <source>
        <dbReference type="SAM" id="SignalP"/>
    </source>
</evidence>
<dbReference type="AlphaFoldDB" id="A0AAV1T2N2"/>
<gene>
    <name evidence="6" type="ORF">PM001_LOCUS26307</name>
    <name evidence="5" type="ORF">PM001_LOCUS645</name>
</gene>
<feature type="region of interest" description="Disordered" evidence="1">
    <location>
        <begin position="490"/>
        <end position="510"/>
    </location>
</feature>
<keyword evidence="3" id="KW-0732">Signal</keyword>
<evidence type="ECO:0000313" key="5">
    <source>
        <dbReference type="EMBL" id="CAK7893649.1"/>
    </source>
</evidence>
<dbReference type="PANTHER" id="PTHR12121:SF36">
    <property type="entry name" value="ENDONUCLEASE_EXONUCLEASE_PHOSPHATASE DOMAIN-CONTAINING PROTEIN"/>
    <property type="match status" value="1"/>
</dbReference>
<dbReference type="InterPro" id="IPR036691">
    <property type="entry name" value="Endo/exonu/phosph_ase_sf"/>
</dbReference>
<dbReference type="InterPro" id="IPR005135">
    <property type="entry name" value="Endo/exonuclease/phosphatase"/>
</dbReference>
<keyword evidence="2" id="KW-1133">Transmembrane helix</keyword>
<proteinExistence type="predicted"/>
<comment type="caution">
    <text evidence="5">The sequence shown here is derived from an EMBL/GenBank/DDBJ whole genome shotgun (WGS) entry which is preliminary data.</text>
</comment>
<evidence type="ECO:0000259" key="4">
    <source>
        <dbReference type="Pfam" id="PF03372"/>
    </source>
</evidence>
<feature type="transmembrane region" description="Helical" evidence="2">
    <location>
        <begin position="371"/>
        <end position="389"/>
    </location>
</feature>
<feature type="compositionally biased region" description="Polar residues" evidence="1">
    <location>
        <begin position="343"/>
        <end position="362"/>
    </location>
</feature>
<dbReference type="EMBL" id="CAKLBY020000003">
    <property type="protein sequence ID" value="CAK7893649.1"/>
    <property type="molecule type" value="Genomic_DNA"/>
</dbReference>